<dbReference type="EMBL" id="FOMX01000033">
    <property type="protein sequence ID" value="SFF17693.1"/>
    <property type="molecule type" value="Genomic_DNA"/>
</dbReference>
<gene>
    <name evidence="1" type="ORF">SAMN02745121_07349</name>
</gene>
<dbReference type="AlphaFoldDB" id="A0A1I2GKD0"/>
<evidence type="ECO:0000313" key="1">
    <source>
        <dbReference type="EMBL" id="SFF17693.1"/>
    </source>
</evidence>
<evidence type="ECO:0000313" key="2">
    <source>
        <dbReference type="Proteomes" id="UP000199400"/>
    </source>
</evidence>
<dbReference type="Proteomes" id="UP000199400">
    <property type="component" value="Unassembled WGS sequence"/>
</dbReference>
<protein>
    <submittedName>
        <fullName evidence="1">Uncharacterized protein</fullName>
    </submittedName>
</protein>
<feature type="non-terminal residue" evidence="1">
    <location>
        <position position="1"/>
    </location>
</feature>
<sequence length="42" mass="4405">TPSCEDAAIAECVCAQDSFCCNVSWDELCVAEVETLACGTCN</sequence>
<proteinExistence type="predicted"/>
<reference evidence="2" key="1">
    <citation type="submission" date="2016-10" db="EMBL/GenBank/DDBJ databases">
        <authorList>
            <person name="Varghese N."/>
            <person name="Submissions S."/>
        </authorList>
    </citation>
    <scope>NUCLEOTIDE SEQUENCE [LARGE SCALE GENOMIC DNA]</scope>
    <source>
        <strain evidence="2">ATCC 25963</strain>
    </source>
</reference>
<keyword evidence="2" id="KW-1185">Reference proteome</keyword>
<organism evidence="1 2">
    <name type="scientific">Nannocystis exedens</name>
    <dbReference type="NCBI Taxonomy" id="54"/>
    <lineage>
        <taxon>Bacteria</taxon>
        <taxon>Pseudomonadati</taxon>
        <taxon>Myxococcota</taxon>
        <taxon>Polyangia</taxon>
        <taxon>Nannocystales</taxon>
        <taxon>Nannocystaceae</taxon>
        <taxon>Nannocystis</taxon>
    </lineage>
</organism>
<name>A0A1I2GKD0_9BACT</name>
<accession>A0A1I2GKD0</accession>